<dbReference type="InterPro" id="IPR020556">
    <property type="entry name" value="Amidase_CS"/>
</dbReference>
<dbReference type="SUPFAM" id="SSF75304">
    <property type="entry name" value="Amidase signature (AS) enzymes"/>
    <property type="match status" value="1"/>
</dbReference>
<dbReference type="GO" id="GO:0003824">
    <property type="term" value="F:catalytic activity"/>
    <property type="evidence" value="ECO:0007669"/>
    <property type="project" value="InterPro"/>
</dbReference>
<sequence>GECSPVALVEHCLERIEARNDRTNAFVTVLADDAREQARAAERAVERGEQLGPLHGIPVGIKDLTSVAGVRTTYGSVPLADHVPERDDPVVARLRAAGAIVVGKTNTSEFGHIATTDNDLFGATGNPYDPTKTAGGSSGGSAAAVADGLVPLAQGTDAGGSVRIPASACGVVGIKPSFGRVSRHTRPDAFADANPFTATGPLARTVADAALSLDVMAGTDPADPFSLPTTDERFVDAVDASVDGFRVAYSPTLDAFPVAESVRDVVDEAVEGFADAGMGVERADPALGDLWDDARRASLVTFQSRMATTVAGSEAAFGVDLSERLDDLSGVLPAMVERGRTHTAVDIGRANGVRTAVFDAVQELLGEFDLLVSPTLAVPPFDVDAFGPESVDGEEVDRYTGWYLTQPFNMTGHPAASVPAGTVDGLPVGLQVVGRRHRDADVIAACAAFERERPWSDRSLPS</sequence>
<keyword evidence="3" id="KW-1185">Reference proteome</keyword>
<dbReference type="RefSeq" id="WP_158206349.1">
    <property type="nucleotide sequence ID" value="NZ_WSZK01000038.1"/>
</dbReference>
<dbReference type="PANTHER" id="PTHR11895:SF7">
    <property type="entry name" value="GLUTAMYL-TRNA(GLN) AMIDOTRANSFERASE SUBUNIT A, MITOCHONDRIAL"/>
    <property type="match status" value="1"/>
</dbReference>
<accession>A0A6B0GPF2</accession>
<evidence type="ECO:0000313" key="3">
    <source>
        <dbReference type="Proteomes" id="UP000451471"/>
    </source>
</evidence>
<dbReference type="PANTHER" id="PTHR11895">
    <property type="entry name" value="TRANSAMIDASE"/>
    <property type="match status" value="1"/>
</dbReference>
<protein>
    <submittedName>
        <fullName evidence="2">Amidase</fullName>
    </submittedName>
</protein>
<feature type="non-terminal residue" evidence="2">
    <location>
        <position position="1"/>
    </location>
</feature>
<dbReference type="EMBL" id="WSZK01000038">
    <property type="protein sequence ID" value="MWG36702.1"/>
    <property type="molecule type" value="Genomic_DNA"/>
</dbReference>
<dbReference type="Proteomes" id="UP000451471">
    <property type="component" value="Unassembled WGS sequence"/>
</dbReference>
<dbReference type="OrthoDB" id="359273at2157"/>
<dbReference type="AlphaFoldDB" id="A0A6B0GPF2"/>
<gene>
    <name evidence="2" type="ORF">GQS65_19805</name>
</gene>
<comment type="caution">
    <text evidence="2">The sequence shown here is derived from an EMBL/GenBank/DDBJ whole genome shotgun (WGS) entry which is preliminary data.</text>
</comment>
<dbReference type="InterPro" id="IPR036928">
    <property type="entry name" value="AS_sf"/>
</dbReference>
<dbReference type="PROSITE" id="PS00571">
    <property type="entry name" value="AMIDASES"/>
    <property type="match status" value="1"/>
</dbReference>
<name>A0A6B0GPF2_9EURY</name>
<proteinExistence type="predicted"/>
<dbReference type="Gene3D" id="3.90.1300.10">
    <property type="entry name" value="Amidase signature (AS) domain"/>
    <property type="match status" value="1"/>
</dbReference>
<evidence type="ECO:0000259" key="1">
    <source>
        <dbReference type="Pfam" id="PF01425"/>
    </source>
</evidence>
<dbReference type="InterPro" id="IPR000120">
    <property type="entry name" value="Amidase"/>
</dbReference>
<dbReference type="Pfam" id="PF01425">
    <property type="entry name" value="Amidase"/>
    <property type="match status" value="1"/>
</dbReference>
<feature type="domain" description="Amidase" evidence="1">
    <location>
        <begin position="8"/>
        <end position="442"/>
    </location>
</feature>
<dbReference type="InterPro" id="IPR023631">
    <property type="entry name" value="Amidase_dom"/>
</dbReference>
<organism evidence="2 3">
    <name type="scientific">Halomarina oriensis</name>
    <dbReference type="NCBI Taxonomy" id="671145"/>
    <lineage>
        <taxon>Archaea</taxon>
        <taxon>Methanobacteriati</taxon>
        <taxon>Methanobacteriota</taxon>
        <taxon>Stenosarchaea group</taxon>
        <taxon>Halobacteria</taxon>
        <taxon>Halobacteriales</taxon>
        <taxon>Natronomonadaceae</taxon>
        <taxon>Halomarina</taxon>
    </lineage>
</organism>
<reference evidence="2 3" key="1">
    <citation type="submission" date="2019-12" db="EMBL/GenBank/DDBJ databases">
        <title>Halocatena pleomorpha gen. nov. sp. nov., an extremely halophilic archaeon of family Halobacteriaceae isolated from saltpan soil.</title>
        <authorList>
            <person name="Pal Y."/>
            <person name="Verma A."/>
            <person name="Krishnamurthi S."/>
            <person name="Kumar P."/>
        </authorList>
    </citation>
    <scope>NUCLEOTIDE SEQUENCE [LARGE SCALE GENOMIC DNA]</scope>
    <source>
        <strain evidence="2 3">JCM 16495</strain>
    </source>
</reference>
<evidence type="ECO:0000313" key="2">
    <source>
        <dbReference type="EMBL" id="MWG36702.1"/>
    </source>
</evidence>